<feature type="compositionally biased region" description="Polar residues" evidence="1">
    <location>
        <begin position="140"/>
        <end position="151"/>
    </location>
</feature>
<accession>A0A1U7LWQ1</accession>
<organism evidence="2 3">
    <name type="scientific">Neolecta irregularis (strain DAH-3)</name>
    <dbReference type="NCBI Taxonomy" id="1198029"/>
    <lineage>
        <taxon>Eukaryota</taxon>
        <taxon>Fungi</taxon>
        <taxon>Dikarya</taxon>
        <taxon>Ascomycota</taxon>
        <taxon>Taphrinomycotina</taxon>
        <taxon>Neolectales</taxon>
        <taxon>Neolectaceae</taxon>
        <taxon>Neolecta</taxon>
    </lineage>
</organism>
<sequence>MPPFHISNPCCRADLGLHLASNAVLPTDVFCFNCNGPLRHSYQFSVDIYKASRSHSPGPDQATLDKSTSTSRGELDSQKLKEICKRSSPRPTAKSQKSTSIPQSQTSSSNPSLATKKPPDKGSPKHKRKNENSSKIFAEASSSPDQPNTFEENNKYRSAPSSAQHSPPQSVSKRVKFNIFDVKPFKEENEESSTVQVKLEPQVHDNGNEISDKEFLRLATAGSDHQYGFQVGRKERISSDQSPNSMIAY</sequence>
<protein>
    <submittedName>
        <fullName evidence="2">Uncharacterized protein</fullName>
    </submittedName>
</protein>
<dbReference type="Proteomes" id="UP000186594">
    <property type="component" value="Unassembled WGS sequence"/>
</dbReference>
<keyword evidence="3" id="KW-1185">Reference proteome</keyword>
<dbReference type="AlphaFoldDB" id="A0A1U7LWQ1"/>
<evidence type="ECO:0000256" key="1">
    <source>
        <dbReference type="SAM" id="MobiDB-lite"/>
    </source>
</evidence>
<feature type="compositionally biased region" description="Low complexity" evidence="1">
    <location>
        <begin position="158"/>
        <end position="172"/>
    </location>
</feature>
<gene>
    <name evidence="2" type="ORF">NEOLI_001993</name>
</gene>
<feature type="compositionally biased region" description="Low complexity" evidence="1">
    <location>
        <begin position="94"/>
        <end position="112"/>
    </location>
</feature>
<comment type="caution">
    <text evidence="2">The sequence shown here is derived from an EMBL/GenBank/DDBJ whole genome shotgun (WGS) entry which is preliminary data.</text>
</comment>
<evidence type="ECO:0000313" key="3">
    <source>
        <dbReference type="Proteomes" id="UP000186594"/>
    </source>
</evidence>
<feature type="region of interest" description="Disordered" evidence="1">
    <location>
        <begin position="53"/>
        <end position="173"/>
    </location>
</feature>
<dbReference type="EMBL" id="LXFE01000123">
    <property type="protein sequence ID" value="OLL27064.1"/>
    <property type="molecule type" value="Genomic_DNA"/>
</dbReference>
<reference evidence="2 3" key="1">
    <citation type="submission" date="2016-04" db="EMBL/GenBank/DDBJ databases">
        <title>Evolutionary innovation and constraint leading to complex multicellularity in the Ascomycota.</title>
        <authorList>
            <person name="Cisse O."/>
            <person name="Nguyen A."/>
            <person name="Hewitt D.A."/>
            <person name="Jedd G."/>
            <person name="Stajich J.E."/>
        </authorList>
    </citation>
    <scope>NUCLEOTIDE SEQUENCE [LARGE SCALE GENOMIC DNA]</scope>
    <source>
        <strain evidence="2 3">DAH-3</strain>
    </source>
</reference>
<name>A0A1U7LWQ1_NEOID</name>
<evidence type="ECO:0000313" key="2">
    <source>
        <dbReference type="EMBL" id="OLL27064.1"/>
    </source>
</evidence>
<proteinExistence type="predicted"/>
<feature type="compositionally biased region" description="Basic and acidic residues" evidence="1">
    <location>
        <begin position="73"/>
        <end position="85"/>
    </location>
</feature>